<keyword evidence="7" id="KW-0539">Nucleus</keyword>
<dbReference type="PANTHER" id="PTHR17616">
    <property type="entry name" value="YES-ASSOCIATED PROTEIN YAP1 FAMILY MEMBER"/>
    <property type="match status" value="1"/>
</dbReference>
<evidence type="ECO:0000256" key="1">
    <source>
        <dbReference type="ARBA" id="ARBA00004123"/>
    </source>
</evidence>
<dbReference type="EMBL" id="VWZG01007859">
    <property type="protein sequence ID" value="NXG20853.1"/>
    <property type="molecule type" value="Genomic_DNA"/>
</dbReference>
<dbReference type="PANTHER" id="PTHR17616:SF6">
    <property type="entry name" value="WW DOMAIN-CONTAINING TRANSCRIPTION REGULATOR PROTEIN 1"/>
    <property type="match status" value="1"/>
</dbReference>
<dbReference type="GO" id="GO:0005737">
    <property type="term" value="C:cytoplasm"/>
    <property type="evidence" value="ECO:0007669"/>
    <property type="project" value="UniProtKB-SubCell"/>
</dbReference>
<evidence type="ECO:0000256" key="6">
    <source>
        <dbReference type="ARBA" id="ARBA00023159"/>
    </source>
</evidence>
<evidence type="ECO:0000256" key="5">
    <source>
        <dbReference type="ARBA" id="ARBA00022490"/>
    </source>
</evidence>
<feature type="non-terminal residue" evidence="11">
    <location>
        <position position="419"/>
    </location>
</feature>
<dbReference type="GO" id="GO:0003713">
    <property type="term" value="F:transcription coactivator activity"/>
    <property type="evidence" value="ECO:0007669"/>
    <property type="project" value="TreeGrafter"/>
</dbReference>
<keyword evidence="4" id="KW-0965">Cell junction</keyword>
<keyword evidence="9" id="KW-0812">Transmembrane</keyword>
<protein>
    <submittedName>
        <fullName evidence="11">WWTR1 protein</fullName>
    </submittedName>
</protein>
<sequence>PGRPRPPSGRKMNPAAAAPPPGQQVIHVTQDLDTELEALFNAVMNPRPSSWRKKILPESFFREPDSGSHSRQSSTDSGGPPPLPAPAHVRSHSSPASLPGAGAAPQHGHLRQRSCDVTDERPLPPGWEMALTQTGQRYFLNHIEKITTWQDPRKPMNQPLNHVSHHPAATSMGVLQRPMTMSQPNLMFLYSICVWSRLFYLFISYLLLPSSEGFDKDLWTHSALPPQSRPAQPPVLLALPGALTAQQQQQQQKLRLQRIQMERERIRMRQEELLRQEAALCRQLPMDSENMVSVQTAVNTPAMTQDMRPITNNGSDPFLNSGPYHSREQSTDSGLGLGCYSIPTTPEDFLSNVDEMDTGETIPQTTMNINPQQTRFPDFLDCLPGTNVDLGTLESEDLIPILNDVESVLNKNEPFLTWL</sequence>
<evidence type="ECO:0000256" key="8">
    <source>
        <dbReference type="SAM" id="MobiDB-lite"/>
    </source>
</evidence>
<evidence type="ECO:0000256" key="3">
    <source>
        <dbReference type="ARBA" id="ARBA00004496"/>
    </source>
</evidence>
<dbReference type="GO" id="GO:0005634">
    <property type="term" value="C:nucleus"/>
    <property type="evidence" value="ECO:0007669"/>
    <property type="project" value="UniProtKB-SubCell"/>
</dbReference>
<dbReference type="SUPFAM" id="SSF51045">
    <property type="entry name" value="WW domain"/>
    <property type="match status" value="1"/>
</dbReference>
<feature type="region of interest" description="Disordered" evidence="8">
    <location>
        <begin position="61"/>
        <end position="125"/>
    </location>
</feature>
<dbReference type="Gene3D" id="6.20.430.10">
    <property type="match status" value="1"/>
</dbReference>
<feature type="compositionally biased region" description="Basic and acidic residues" evidence="8">
    <location>
        <begin position="113"/>
        <end position="122"/>
    </location>
</feature>
<evidence type="ECO:0000256" key="2">
    <source>
        <dbReference type="ARBA" id="ARBA00004435"/>
    </source>
</evidence>
<dbReference type="Pfam" id="PF00397">
    <property type="entry name" value="WW"/>
    <property type="match status" value="1"/>
</dbReference>
<feature type="compositionally biased region" description="Low complexity" evidence="8">
    <location>
        <begin position="92"/>
        <end position="105"/>
    </location>
</feature>
<feature type="non-terminal residue" evidence="11">
    <location>
        <position position="1"/>
    </location>
</feature>
<dbReference type="GO" id="GO:0035329">
    <property type="term" value="P:hippo signaling"/>
    <property type="evidence" value="ECO:0007669"/>
    <property type="project" value="TreeGrafter"/>
</dbReference>
<keyword evidence="9" id="KW-0472">Membrane</keyword>
<gene>
    <name evidence="11" type="primary">Wwtr1</name>
    <name evidence="11" type="ORF">GRAVAR_R03798</name>
</gene>
<proteinExistence type="predicted"/>
<keyword evidence="12" id="KW-1185">Reference proteome</keyword>
<reference evidence="11 12" key="1">
    <citation type="submission" date="2019-09" db="EMBL/GenBank/DDBJ databases">
        <title>Bird 10,000 Genomes (B10K) Project - Family phase.</title>
        <authorList>
            <person name="Zhang G."/>
        </authorList>
    </citation>
    <scope>NUCLEOTIDE SEQUENCE [LARGE SCALE GENOMIC DNA]</scope>
    <source>
        <strain evidence="11">B10K-DU-001-02</strain>
        <tissue evidence="11">Muscle</tissue>
    </source>
</reference>
<evidence type="ECO:0000259" key="10">
    <source>
        <dbReference type="PROSITE" id="PS50020"/>
    </source>
</evidence>
<evidence type="ECO:0000313" key="12">
    <source>
        <dbReference type="Proteomes" id="UP000591535"/>
    </source>
</evidence>
<comment type="caution">
    <text evidence="11">The sequence shown here is derived from an EMBL/GenBank/DDBJ whole genome shotgun (WGS) entry which is preliminary data.</text>
</comment>
<comment type="subcellular location">
    <subcellularLocation>
        <location evidence="2">Cell junction</location>
        <location evidence="2">Tight junction</location>
    </subcellularLocation>
    <subcellularLocation>
        <location evidence="3">Cytoplasm</location>
    </subcellularLocation>
    <subcellularLocation>
        <location evidence="1">Nucleus</location>
    </subcellularLocation>
</comment>
<accession>A0A7K8ZZI4</accession>
<evidence type="ECO:0000256" key="4">
    <source>
        <dbReference type="ARBA" id="ARBA00022427"/>
    </source>
</evidence>
<evidence type="ECO:0000256" key="7">
    <source>
        <dbReference type="ARBA" id="ARBA00023242"/>
    </source>
</evidence>
<dbReference type="PROSITE" id="PS50020">
    <property type="entry name" value="WW_DOMAIN_2"/>
    <property type="match status" value="1"/>
</dbReference>
<feature type="region of interest" description="Disordered" evidence="8">
    <location>
        <begin position="1"/>
        <end position="24"/>
    </location>
</feature>
<dbReference type="CDD" id="cd00201">
    <property type="entry name" value="WW"/>
    <property type="match status" value="1"/>
</dbReference>
<name>A0A7K8ZZI4_9PASS</name>
<dbReference type="InterPro" id="IPR051583">
    <property type="entry name" value="YAP1"/>
</dbReference>
<dbReference type="Gene3D" id="2.20.70.10">
    <property type="match status" value="1"/>
</dbReference>
<keyword evidence="6" id="KW-0010">Activator</keyword>
<dbReference type="GO" id="GO:0045944">
    <property type="term" value="P:positive regulation of transcription by RNA polymerase II"/>
    <property type="evidence" value="ECO:0007669"/>
    <property type="project" value="TreeGrafter"/>
</dbReference>
<dbReference type="GO" id="GO:0005923">
    <property type="term" value="C:bicellular tight junction"/>
    <property type="evidence" value="ECO:0007669"/>
    <property type="project" value="UniProtKB-SubCell"/>
</dbReference>
<feature type="transmembrane region" description="Helical" evidence="9">
    <location>
        <begin position="187"/>
        <end position="208"/>
    </location>
</feature>
<dbReference type="InterPro" id="IPR001202">
    <property type="entry name" value="WW_dom"/>
</dbReference>
<keyword evidence="5" id="KW-0963">Cytoplasm</keyword>
<dbReference type="PROSITE" id="PS01159">
    <property type="entry name" value="WW_DOMAIN_1"/>
    <property type="match status" value="1"/>
</dbReference>
<dbReference type="InterPro" id="IPR036020">
    <property type="entry name" value="WW_dom_sf"/>
</dbReference>
<evidence type="ECO:0000313" key="11">
    <source>
        <dbReference type="EMBL" id="NXG20853.1"/>
    </source>
</evidence>
<dbReference type="FunFam" id="2.20.70.10:FF:000012">
    <property type="entry name" value="transcriptional coactivator YAP1 isoform X2"/>
    <property type="match status" value="1"/>
</dbReference>
<keyword evidence="4" id="KW-0796">Tight junction</keyword>
<feature type="domain" description="WW" evidence="10">
    <location>
        <begin position="121"/>
        <end position="154"/>
    </location>
</feature>
<dbReference type="Proteomes" id="UP000591535">
    <property type="component" value="Unassembled WGS sequence"/>
</dbReference>
<organism evidence="11 12">
    <name type="scientific">Grallaria varia</name>
    <name type="common">variegated antpitta</name>
    <dbReference type="NCBI Taxonomy" id="117165"/>
    <lineage>
        <taxon>Eukaryota</taxon>
        <taxon>Metazoa</taxon>
        <taxon>Chordata</taxon>
        <taxon>Craniata</taxon>
        <taxon>Vertebrata</taxon>
        <taxon>Euteleostomi</taxon>
        <taxon>Archelosauria</taxon>
        <taxon>Archosauria</taxon>
        <taxon>Dinosauria</taxon>
        <taxon>Saurischia</taxon>
        <taxon>Theropoda</taxon>
        <taxon>Coelurosauria</taxon>
        <taxon>Aves</taxon>
        <taxon>Neognathae</taxon>
        <taxon>Neoaves</taxon>
        <taxon>Telluraves</taxon>
        <taxon>Australaves</taxon>
        <taxon>Passeriformes</taxon>
        <taxon>Formicariidae</taxon>
        <taxon>Grallaria</taxon>
    </lineage>
</organism>
<keyword evidence="9" id="KW-1133">Transmembrane helix</keyword>
<dbReference type="SMART" id="SM00456">
    <property type="entry name" value="WW"/>
    <property type="match status" value="1"/>
</dbReference>
<dbReference type="AlphaFoldDB" id="A0A7K8ZZI4"/>
<evidence type="ECO:0000256" key="9">
    <source>
        <dbReference type="SAM" id="Phobius"/>
    </source>
</evidence>